<dbReference type="RefSeq" id="WP_229881426.1">
    <property type="nucleotide sequence ID" value="NZ_BNAV01000015.1"/>
</dbReference>
<dbReference type="SUPFAM" id="SSF48264">
    <property type="entry name" value="Cytochrome P450"/>
    <property type="match status" value="1"/>
</dbReference>
<dbReference type="GO" id="GO:0016705">
    <property type="term" value="F:oxidoreductase activity, acting on paired donors, with incorporation or reduction of molecular oxygen"/>
    <property type="evidence" value="ECO:0007669"/>
    <property type="project" value="InterPro"/>
</dbReference>
<comment type="caution">
    <text evidence="2">The sequence shown here is derived from an EMBL/GenBank/DDBJ whole genome shotgun (WGS) entry which is preliminary data.</text>
</comment>
<dbReference type="InterPro" id="IPR036396">
    <property type="entry name" value="Cyt_P450_sf"/>
</dbReference>
<proteinExistence type="inferred from homology"/>
<evidence type="ECO:0000256" key="1">
    <source>
        <dbReference type="ARBA" id="ARBA00010617"/>
    </source>
</evidence>
<protein>
    <submittedName>
        <fullName evidence="2">Cytochrome P450</fullName>
    </submittedName>
</protein>
<sequence>MSAPTASRLDTVKVATGVLGPTLAGGVIKRRPKVMRLLEKVQADTSAVQIMQDLRAKYDVPLLRLAVPGRSFALVLSADEVGHVLAESPEPFSPANLEKRRALDKFQPHGVLISEGGARARRREFNEKALETPQPLHHLTPLVIERVRQEVAALPTSGVLDWDQYATVWWRIVRRIVLGDSARDDETTTDLLGRLRLSANWSYLSPRHAGLQERVLGRLRGHLKRAEEGSLAEVIARTPKTEDDDPASQVGHWLFAFDAAGMVAFRALALLATHPHARQLAIEEAPSTPDLPYLRASILDTVRLWPTTPAILRDTTKEVEGLPEGTGILVYTPFFHRDDQNLPYAHSFAPEIWLDGRAQQNPALVPFSAGPGECPARNLVLMVTSILLAALMESRDYLLTSGQRLGPAHKQPSTLDNFGLTFSVRPKR</sequence>
<organism evidence="2 3">
    <name type="scientific">Amycolatopsis bartoniae</name>
    <dbReference type="NCBI Taxonomy" id="941986"/>
    <lineage>
        <taxon>Bacteria</taxon>
        <taxon>Bacillati</taxon>
        <taxon>Actinomycetota</taxon>
        <taxon>Actinomycetes</taxon>
        <taxon>Pseudonocardiales</taxon>
        <taxon>Pseudonocardiaceae</taxon>
        <taxon>Amycolatopsis</taxon>
    </lineage>
</organism>
<accession>A0A8H9MF16</accession>
<dbReference type="GO" id="GO:0020037">
    <property type="term" value="F:heme binding"/>
    <property type="evidence" value="ECO:0007669"/>
    <property type="project" value="InterPro"/>
</dbReference>
<dbReference type="GO" id="GO:0005506">
    <property type="term" value="F:iron ion binding"/>
    <property type="evidence" value="ECO:0007669"/>
    <property type="project" value="InterPro"/>
</dbReference>
<dbReference type="InterPro" id="IPR050121">
    <property type="entry name" value="Cytochrome_P450_monoxygenase"/>
</dbReference>
<dbReference type="Proteomes" id="UP000658656">
    <property type="component" value="Unassembled WGS sequence"/>
</dbReference>
<dbReference type="Pfam" id="PF00067">
    <property type="entry name" value="p450"/>
    <property type="match status" value="1"/>
</dbReference>
<dbReference type="AlphaFoldDB" id="A0A8H9MF16"/>
<comment type="similarity">
    <text evidence="1">Belongs to the cytochrome P450 family.</text>
</comment>
<dbReference type="EMBL" id="BNAV01000015">
    <property type="protein sequence ID" value="GHF82370.1"/>
    <property type="molecule type" value="Genomic_DNA"/>
</dbReference>
<evidence type="ECO:0000313" key="2">
    <source>
        <dbReference type="EMBL" id="GHF82370.1"/>
    </source>
</evidence>
<dbReference type="GO" id="GO:0004497">
    <property type="term" value="F:monooxygenase activity"/>
    <property type="evidence" value="ECO:0007669"/>
    <property type="project" value="InterPro"/>
</dbReference>
<dbReference type="InterPro" id="IPR001128">
    <property type="entry name" value="Cyt_P450"/>
</dbReference>
<dbReference type="Gene3D" id="1.10.630.10">
    <property type="entry name" value="Cytochrome P450"/>
    <property type="match status" value="1"/>
</dbReference>
<name>A0A8H9MF16_9PSEU</name>
<reference evidence="2" key="2">
    <citation type="submission" date="2020-09" db="EMBL/GenBank/DDBJ databases">
        <authorList>
            <person name="Sun Q."/>
            <person name="Zhou Y."/>
        </authorList>
    </citation>
    <scope>NUCLEOTIDE SEQUENCE</scope>
    <source>
        <strain evidence="2">CGMCC 4.7679</strain>
    </source>
</reference>
<reference evidence="2" key="1">
    <citation type="journal article" date="2014" name="Int. J. Syst. Evol. Microbiol.">
        <title>Complete genome sequence of Corynebacterium casei LMG S-19264T (=DSM 44701T), isolated from a smear-ripened cheese.</title>
        <authorList>
            <consortium name="US DOE Joint Genome Institute (JGI-PGF)"/>
            <person name="Walter F."/>
            <person name="Albersmeier A."/>
            <person name="Kalinowski J."/>
            <person name="Ruckert C."/>
        </authorList>
    </citation>
    <scope>NUCLEOTIDE SEQUENCE</scope>
    <source>
        <strain evidence="2">CGMCC 4.7679</strain>
    </source>
</reference>
<dbReference type="PANTHER" id="PTHR24305:SF166">
    <property type="entry name" value="CYTOCHROME P450 12A4, MITOCHONDRIAL-RELATED"/>
    <property type="match status" value="1"/>
</dbReference>
<gene>
    <name evidence="2" type="ORF">GCM10017566_65620</name>
</gene>
<keyword evidence="3" id="KW-1185">Reference proteome</keyword>
<dbReference type="PANTHER" id="PTHR24305">
    <property type="entry name" value="CYTOCHROME P450"/>
    <property type="match status" value="1"/>
</dbReference>
<evidence type="ECO:0000313" key="3">
    <source>
        <dbReference type="Proteomes" id="UP000658656"/>
    </source>
</evidence>